<evidence type="ECO:0000313" key="2">
    <source>
        <dbReference type="Proteomes" id="UP000296049"/>
    </source>
</evidence>
<evidence type="ECO:0000313" key="1">
    <source>
        <dbReference type="EMBL" id="EOB07768.1"/>
    </source>
</evidence>
<dbReference type="EMBL" id="KB742496">
    <property type="protein sequence ID" value="EOB07768.1"/>
    <property type="molecule type" value="Genomic_DNA"/>
</dbReference>
<accession>R0M549</accession>
<keyword evidence="2" id="KW-1185">Reference proteome</keyword>
<sequence length="336" mass="37067">MYVNDNSWAKNLRQFPLKPLVGCGLQLSDPPNQQSDEDRFVTSSSLTEKAQSLSWQVTVHAVLSNRNRSNDCRFGAIKGQRFPHRCASSKRSVFGFVSEPRTGLLSPSVLLGFPSEACLPVPPGSHSPASDPPAEMRCSLPSLEPTLQPADFLRGRCPPLAKADAFVQTPWRFFHARPVLTGTGDEGSLLPKQRPKLAPHRAFQEYHNEADTYMGNTYTYVALQQTFASPNVYLVNRHQQSGAVSPTKADPNLPHNVGVKRLLWRGQQAGSLLGHGPAHRNGCARFAFPWQASALVLQKQLQCVKFLAAGMRSEHQDNQPDPLSSPQYFAISGERC</sequence>
<reference evidence="2" key="1">
    <citation type="journal article" date="2013" name="Nat. Genet.">
        <title>The duck genome and transcriptome provide insight into an avian influenza virus reservoir species.</title>
        <authorList>
            <person name="Huang Y."/>
            <person name="Li Y."/>
            <person name="Burt D.W."/>
            <person name="Chen H."/>
            <person name="Zhang Y."/>
            <person name="Qian W."/>
            <person name="Kim H."/>
            <person name="Gan S."/>
            <person name="Zhao Y."/>
            <person name="Li J."/>
            <person name="Yi K."/>
            <person name="Feng H."/>
            <person name="Zhu P."/>
            <person name="Li B."/>
            <person name="Liu Q."/>
            <person name="Fairley S."/>
            <person name="Magor K.E."/>
            <person name="Du Z."/>
            <person name="Hu X."/>
            <person name="Goodman L."/>
            <person name="Tafer H."/>
            <person name="Vignal A."/>
            <person name="Lee T."/>
            <person name="Kim K.W."/>
            <person name="Sheng Z."/>
            <person name="An Y."/>
            <person name="Searle S."/>
            <person name="Herrero J."/>
            <person name="Groenen M.A."/>
            <person name="Crooijmans R.P."/>
            <person name="Faraut T."/>
            <person name="Cai Q."/>
            <person name="Webster R.G."/>
            <person name="Aldridge J.R."/>
            <person name="Warren W.C."/>
            <person name="Bartschat S."/>
            <person name="Kehr S."/>
            <person name="Marz M."/>
            <person name="Stadler P.F."/>
            <person name="Smith J."/>
            <person name="Kraus R.H."/>
            <person name="Zhao Y."/>
            <person name="Ren L."/>
            <person name="Fei J."/>
            <person name="Morisson M."/>
            <person name="Kaiser P."/>
            <person name="Griffin D.K."/>
            <person name="Rao M."/>
            <person name="Pitel F."/>
            <person name="Wang J."/>
            <person name="Li N."/>
        </authorList>
    </citation>
    <scope>NUCLEOTIDE SEQUENCE [LARGE SCALE GENOMIC DNA]</scope>
</reference>
<gene>
    <name evidence="1" type="ORF">Anapl_12663</name>
</gene>
<dbReference type="Proteomes" id="UP000296049">
    <property type="component" value="Unassembled WGS sequence"/>
</dbReference>
<dbReference type="AlphaFoldDB" id="R0M549"/>
<name>R0M549_ANAPL</name>
<organism evidence="1 2">
    <name type="scientific">Anas platyrhynchos</name>
    <name type="common">Mallard</name>
    <name type="synonym">Anas boschas</name>
    <dbReference type="NCBI Taxonomy" id="8839"/>
    <lineage>
        <taxon>Eukaryota</taxon>
        <taxon>Metazoa</taxon>
        <taxon>Chordata</taxon>
        <taxon>Craniata</taxon>
        <taxon>Vertebrata</taxon>
        <taxon>Euteleostomi</taxon>
        <taxon>Archelosauria</taxon>
        <taxon>Archosauria</taxon>
        <taxon>Dinosauria</taxon>
        <taxon>Saurischia</taxon>
        <taxon>Theropoda</taxon>
        <taxon>Coelurosauria</taxon>
        <taxon>Aves</taxon>
        <taxon>Neognathae</taxon>
        <taxon>Galloanserae</taxon>
        <taxon>Anseriformes</taxon>
        <taxon>Anatidae</taxon>
        <taxon>Anatinae</taxon>
        <taxon>Anas</taxon>
    </lineage>
</organism>
<protein>
    <submittedName>
        <fullName evidence="1">Uncharacterized protein</fullName>
    </submittedName>
</protein>
<proteinExistence type="predicted"/>